<dbReference type="GO" id="GO:0030246">
    <property type="term" value="F:carbohydrate binding"/>
    <property type="evidence" value="ECO:0007669"/>
    <property type="project" value="InterPro"/>
</dbReference>
<reference evidence="4" key="1">
    <citation type="submission" date="2021-01" db="EMBL/GenBank/DDBJ databases">
        <authorList>
            <person name="Kaushik A."/>
        </authorList>
    </citation>
    <scope>NUCLEOTIDE SEQUENCE</scope>
    <source>
        <strain evidence="4">AG5</strain>
    </source>
</reference>
<evidence type="ECO:0000259" key="3">
    <source>
        <dbReference type="SMART" id="SM00495"/>
    </source>
</evidence>
<dbReference type="Gene3D" id="2.10.10.20">
    <property type="entry name" value="Carbohydrate-binding module superfamily 5/12"/>
    <property type="match status" value="1"/>
</dbReference>
<proteinExistence type="predicted"/>
<dbReference type="CDD" id="cd12215">
    <property type="entry name" value="ChiC_BD"/>
    <property type="match status" value="1"/>
</dbReference>
<evidence type="ECO:0000256" key="1">
    <source>
        <dbReference type="ARBA" id="ARBA00022801"/>
    </source>
</evidence>
<dbReference type="GO" id="GO:0005576">
    <property type="term" value="C:extracellular region"/>
    <property type="evidence" value="ECO:0007669"/>
    <property type="project" value="InterPro"/>
</dbReference>
<dbReference type="SMART" id="SM00495">
    <property type="entry name" value="ChtBD3"/>
    <property type="match status" value="1"/>
</dbReference>
<comment type="caution">
    <text evidence="4">The sequence shown here is derived from an EMBL/GenBank/DDBJ whole genome shotgun (WGS) entry which is preliminary data.</text>
</comment>
<dbReference type="GO" id="GO:0005975">
    <property type="term" value="P:carbohydrate metabolic process"/>
    <property type="evidence" value="ECO:0007669"/>
    <property type="project" value="InterPro"/>
</dbReference>
<evidence type="ECO:0000313" key="4">
    <source>
        <dbReference type="EMBL" id="CAE7074610.1"/>
    </source>
</evidence>
<feature type="chain" id="PRO_5034899057" description="Chitin-binding type-3 domain-containing protein" evidence="2">
    <location>
        <begin position="21"/>
        <end position="219"/>
    </location>
</feature>
<evidence type="ECO:0000313" key="5">
    <source>
        <dbReference type="Proteomes" id="UP000663827"/>
    </source>
</evidence>
<organism evidence="4 5">
    <name type="scientific">Rhizoctonia solani</name>
    <dbReference type="NCBI Taxonomy" id="456999"/>
    <lineage>
        <taxon>Eukaryota</taxon>
        <taxon>Fungi</taxon>
        <taxon>Dikarya</taxon>
        <taxon>Basidiomycota</taxon>
        <taxon>Agaricomycotina</taxon>
        <taxon>Agaricomycetes</taxon>
        <taxon>Cantharellales</taxon>
        <taxon>Ceratobasidiaceae</taxon>
        <taxon>Rhizoctonia</taxon>
    </lineage>
</organism>
<dbReference type="InterPro" id="IPR003610">
    <property type="entry name" value="CBM5/12"/>
</dbReference>
<dbReference type="GO" id="GO:0004553">
    <property type="term" value="F:hydrolase activity, hydrolyzing O-glycosyl compounds"/>
    <property type="evidence" value="ECO:0007669"/>
    <property type="project" value="InterPro"/>
</dbReference>
<protein>
    <recommendedName>
        <fullName evidence="3">Chitin-binding type-3 domain-containing protein</fullName>
    </recommendedName>
</protein>
<feature type="signal peptide" evidence="2">
    <location>
        <begin position="1"/>
        <end position="20"/>
    </location>
</feature>
<dbReference type="InterPro" id="IPR036573">
    <property type="entry name" value="CBM_sf_5/12"/>
</dbReference>
<feature type="domain" description="Chitin-binding type-3" evidence="3">
    <location>
        <begin position="174"/>
        <end position="219"/>
    </location>
</feature>
<keyword evidence="1" id="KW-0378">Hydrolase</keyword>
<dbReference type="SUPFAM" id="SSF51055">
    <property type="entry name" value="Carbohydrate binding domain"/>
    <property type="match status" value="1"/>
</dbReference>
<dbReference type="Proteomes" id="UP000663827">
    <property type="component" value="Unassembled WGS sequence"/>
</dbReference>
<keyword evidence="2" id="KW-0732">Signal</keyword>
<evidence type="ECO:0000256" key="2">
    <source>
        <dbReference type="SAM" id="SignalP"/>
    </source>
</evidence>
<sequence length="219" mass="23625">MRTFALTITVALSLLQGSFAAPAIKARDCQTIPSTADPAVRDQVYRITQSRGVTSKVLLSTFETAWIESHVNNLPCGDQDSIGVFQQRPSQGWGSYDQIMNVDYSTGKYLDQAIVNDRNNPGYTAGQLAQSVQRSEYPDRYDQAQSMAQQLINQAIASVGGGGSNLGSGQCSGVAAYGSATVYTGGQKCTYGGHLWTAKWWTQYETPSTGGSAWLWTSP</sequence>
<accession>A0A8H3DYL1</accession>
<dbReference type="AlphaFoldDB" id="A0A8H3DYL1"/>
<gene>
    <name evidence="4" type="ORF">RDB_LOCUS18857</name>
</gene>
<dbReference type="EMBL" id="CAJNJQ010000387">
    <property type="protein sequence ID" value="CAE7074610.1"/>
    <property type="molecule type" value="Genomic_DNA"/>
</dbReference>
<name>A0A8H3DYL1_9AGAM</name>